<dbReference type="GeneID" id="94845504"/>
<sequence>MITTVTLNPAIDKTVHVPSLEIAQLNRISHVHVVYAGKGINVAKGISHLGHSVTASGFLYSEDIQAATSALEKEGIIVDFVICPGHTRINTKVFDMKHKNVTELNENGVETSQEYIDSLINKIVDLSKSSKYLILSGSLPPKCPADIYAQLIEKVKPNCEVILDASNAALSEGIKAKPKMIKPNKDELIALVGHDLKNIEEIKNAAIDLVNQGIEIVCVSLGHEGAIITDGKASYFAPVVHVQVKGTVCAGDSMVAGLCVGFSEGLSLKEAFRKGVAAATACVMQEGSQVVTKELLEQVINRVEIQDI</sequence>
<keyword evidence="4" id="KW-0418">Kinase</keyword>
<dbReference type="EMBL" id="MLAK01001118">
    <property type="protein sequence ID" value="OHS97378.1"/>
    <property type="molecule type" value="Genomic_DNA"/>
</dbReference>
<evidence type="ECO:0000256" key="4">
    <source>
        <dbReference type="ARBA" id="ARBA00022777"/>
    </source>
</evidence>
<dbReference type="InterPro" id="IPR017583">
    <property type="entry name" value="Tagatose/fructose_Pkinase"/>
</dbReference>
<dbReference type="Pfam" id="PF00294">
    <property type="entry name" value="PfkB"/>
    <property type="match status" value="1"/>
</dbReference>
<feature type="domain" description="Carbohydrate kinase PfkB" evidence="6">
    <location>
        <begin position="23"/>
        <end position="290"/>
    </location>
</feature>
<dbReference type="Proteomes" id="UP000179807">
    <property type="component" value="Unassembled WGS sequence"/>
</dbReference>
<comment type="similarity">
    <text evidence="1">Belongs to the carbohydrate kinase PfkB family.</text>
</comment>
<dbReference type="InterPro" id="IPR029056">
    <property type="entry name" value="Ribokinase-like"/>
</dbReference>
<name>A0A1J4JDZ5_9EUKA</name>
<evidence type="ECO:0000256" key="3">
    <source>
        <dbReference type="ARBA" id="ARBA00022741"/>
    </source>
</evidence>
<dbReference type="SUPFAM" id="SSF53613">
    <property type="entry name" value="Ribokinase-like"/>
    <property type="match status" value="1"/>
</dbReference>
<evidence type="ECO:0000256" key="1">
    <source>
        <dbReference type="ARBA" id="ARBA00010688"/>
    </source>
</evidence>
<evidence type="ECO:0000313" key="8">
    <source>
        <dbReference type="Proteomes" id="UP000179807"/>
    </source>
</evidence>
<evidence type="ECO:0000259" key="6">
    <source>
        <dbReference type="Pfam" id="PF00294"/>
    </source>
</evidence>
<dbReference type="InterPro" id="IPR022463">
    <property type="entry name" value="1-PFruKinase"/>
</dbReference>
<protein>
    <submittedName>
        <fullName evidence="7">1-phosphofructokinase</fullName>
    </submittedName>
</protein>
<keyword evidence="3" id="KW-0547">Nucleotide-binding</keyword>
<dbReference type="AlphaFoldDB" id="A0A1J4JDZ5"/>
<evidence type="ECO:0000256" key="2">
    <source>
        <dbReference type="ARBA" id="ARBA00022679"/>
    </source>
</evidence>
<organism evidence="7 8">
    <name type="scientific">Tritrichomonas foetus</name>
    <dbReference type="NCBI Taxonomy" id="1144522"/>
    <lineage>
        <taxon>Eukaryota</taxon>
        <taxon>Metamonada</taxon>
        <taxon>Parabasalia</taxon>
        <taxon>Tritrichomonadida</taxon>
        <taxon>Tritrichomonadidae</taxon>
        <taxon>Tritrichomonas</taxon>
    </lineage>
</organism>
<dbReference type="CDD" id="cd01164">
    <property type="entry name" value="FruK_PfkB_like"/>
    <property type="match status" value="1"/>
</dbReference>
<gene>
    <name evidence="7" type="primary">fruK</name>
    <name evidence="7" type="ORF">TRFO_36379</name>
</gene>
<evidence type="ECO:0000256" key="5">
    <source>
        <dbReference type="ARBA" id="ARBA00022840"/>
    </source>
</evidence>
<dbReference type="GO" id="GO:0005524">
    <property type="term" value="F:ATP binding"/>
    <property type="evidence" value="ECO:0007669"/>
    <property type="project" value="UniProtKB-KW"/>
</dbReference>
<dbReference type="RefSeq" id="XP_068350515.1">
    <property type="nucleotide sequence ID" value="XM_068510800.1"/>
</dbReference>
<dbReference type="InterPro" id="IPR011611">
    <property type="entry name" value="PfkB_dom"/>
</dbReference>
<dbReference type="PANTHER" id="PTHR46566:SF2">
    <property type="entry name" value="ATP-DEPENDENT 6-PHOSPHOFRUCTOKINASE ISOZYME 2"/>
    <property type="match status" value="1"/>
</dbReference>
<dbReference type="Gene3D" id="3.40.1190.20">
    <property type="match status" value="1"/>
</dbReference>
<reference evidence="7" key="1">
    <citation type="submission" date="2016-10" db="EMBL/GenBank/DDBJ databases">
        <authorList>
            <person name="Benchimol M."/>
            <person name="Almeida L.G."/>
            <person name="Vasconcelos A.T."/>
            <person name="Perreira-Neves A."/>
            <person name="Rosa I.A."/>
            <person name="Tasca T."/>
            <person name="Bogo M.R."/>
            <person name="de Souza W."/>
        </authorList>
    </citation>
    <scope>NUCLEOTIDE SEQUENCE [LARGE SCALE GENOMIC DNA]</scope>
    <source>
        <strain evidence="7">K</strain>
    </source>
</reference>
<evidence type="ECO:0000313" key="7">
    <source>
        <dbReference type="EMBL" id="OHS97378.1"/>
    </source>
</evidence>
<comment type="caution">
    <text evidence="7">The sequence shown here is derived from an EMBL/GenBank/DDBJ whole genome shotgun (WGS) entry which is preliminary data.</text>
</comment>
<dbReference type="PANTHER" id="PTHR46566">
    <property type="entry name" value="1-PHOSPHOFRUCTOKINASE-RELATED"/>
    <property type="match status" value="1"/>
</dbReference>
<proteinExistence type="inferred from homology"/>
<accession>A0A1J4JDZ5</accession>
<keyword evidence="5" id="KW-0067">ATP-binding</keyword>
<dbReference type="FunFam" id="3.40.1190.20:FF:000001">
    <property type="entry name" value="Phosphofructokinase"/>
    <property type="match status" value="1"/>
</dbReference>
<dbReference type="GO" id="GO:0008662">
    <property type="term" value="F:1-phosphofructokinase activity"/>
    <property type="evidence" value="ECO:0007669"/>
    <property type="project" value="InterPro"/>
</dbReference>
<dbReference type="VEuPathDB" id="TrichDB:TRFO_36379"/>
<keyword evidence="2" id="KW-0808">Transferase</keyword>
<dbReference type="NCBIfam" id="TIGR03168">
    <property type="entry name" value="1-PFK"/>
    <property type="match status" value="1"/>
</dbReference>
<dbReference type="OrthoDB" id="198885at2759"/>
<dbReference type="GO" id="GO:0005829">
    <property type="term" value="C:cytosol"/>
    <property type="evidence" value="ECO:0007669"/>
    <property type="project" value="TreeGrafter"/>
</dbReference>
<dbReference type="PIRSF" id="PIRSF000535">
    <property type="entry name" value="1PFK/6PFK/LacC"/>
    <property type="match status" value="1"/>
</dbReference>
<dbReference type="NCBIfam" id="TIGR03828">
    <property type="entry name" value="pfkB"/>
    <property type="match status" value="1"/>
</dbReference>
<dbReference type="GO" id="GO:0016052">
    <property type="term" value="P:carbohydrate catabolic process"/>
    <property type="evidence" value="ECO:0007669"/>
    <property type="project" value="UniProtKB-ARBA"/>
</dbReference>
<keyword evidence="8" id="KW-1185">Reference proteome</keyword>
<dbReference type="GO" id="GO:0044281">
    <property type="term" value="P:small molecule metabolic process"/>
    <property type="evidence" value="ECO:0007669"/>
    <property type="project" value="UniProtKB-ARBA"/>
</dbReference>